<organism evidence="1 2">
    <name type="scientific">Achromobacter piechaudii</name>
    <dbReference type="NCBI Taxonomy" id="72556"/>
    <lineage>
        <taxon>Bacteria</taxon>
        <taxon>Pseudomonadati</taxon>
        <taxon>Pseudomonadota</taxon>
        <taxon>Betaproteobacteria</taxon>
        <taxon>Burkholderiales</taxon>
        <taxon>Alcaligenaceae</taxon>
        <taxon>Achromobacter</taxon>
    </lineage>
</organism>
<name>A0A6S7DKY9_9BURK</name>
<reference evidence="1 2" key="1">
    <citation type="submission" date="2020-04" db="EMBL/GenBank/DDBJ databases">
        <authorList>
            <person name="De Canck E."/>
        </authorList>
    </citation>
    <scope>NUCLEOTIDE SEQUENCE [LARGE SCALE GENOMIC DNA]</scope>
    <source>
        <strain evidence="1 2">LMG 1861</strain>
    </source>
</reference>
<dbReference type="GeneID" id="99733361"/>
<accession>A0A6S7DKY9</accession>
<evidence type="ECO:0000313" key="2">
    <source>
        <dbReference type="Proteomes" id="UP000494105"/>
    </source>
</evidence>
<dbReference type="InterPro" id="IPR048119">
    <property type="entry name" value="KwaB"/>
</dbReference>
<dbReference type="EMBL" id="CADILD010000001">
    <property type="protein sequence ID" value="CAB3817339.1"/>
    <property type="molecule type" value="Genomic_DNA"/>
</dbReference>
<dbReference type="RefSeq" id="WP_088590537.1">
    <property type="nucleotide sequence ID" value="NZ_CADILD010000001.1"/>
</dbReference>
<dbReference type="Pfam" id="PF16162">
    <property type="entry name" value="KwaB"/>
    <property type="match status" value="1"/>
</dbReference>
<dbReference type="AlphaFoldDB" id="A0A6S7DKY9"/>
<sequence>MSLDALRARISDVISDPACSAEFYFLLEDDGQISIKRADIDEGASDELTRNFIETIGSTVLLNDELSLLNISGADDRANAIYRYDLPEVPAQIQNLATVLQRDDFEVFNFEADELAHLEGILVILGHGRQQLALYKHQYPIALLKRDSAFSLVRVRNQNRLVKLEDDILRINSKFEFMRIGDEYFIVDIKTLERFFGFHEAVRNIATEGIANIDRADIVVDTAALTARLDDISFSRKLIRAARESPVLGVIPNAQVITFVNTHPALQGRFRLSDDGSKLKLDTKVSQDLFLKLLNDDFLQSELTKRYYASLAKDNLATAAVP</sequence>
<dbReference type="InterPro" id="IPR032359">
    <property type="entry name" value="KwaB-like"/>
</dbReference>
<dbReference type="NCBIfam" id="NF041623">
    <property type="entry name" value="KwaB"/>
    <property type="match status" value="1"/>
</dbReference>
<dbReference type="Proteomes" id="UP000494105">
    <property type="component" value="Unassembled WGS sequence"/>
</dbReference>
<evidence type="ECO:0008006" key="3">
    <source>
        <dbReference type="Google" id="ProtNLM"/>
    </source>
</evidence>
<evidence type="ECO:0000313" key="1">
    <source>
        <dbReference type="EMBL" id="CAB3817339.1"/>
    </source>
</evidence>
<protein>
    <recommendedName>
        <fullName evidence="3">DUF4868 domain-containing protein</fullName>
    </recommendedName>
</protein>
<gene>
    <name evidence="1" type="ORF">LMG1861_00066</name>
</gene>
<proteinExistence type="predicted"/>